<evidence type="ECO:0000313" key="2">
    <source>
        <dbReference type="EMBL" id="KST66332.1"/>
    </source>
</evidence>
<proteinExistence type="predicted"/>
<evidence type="ECO:0000256" key="1">
    <source>
        <dbReference type="SAM" id="MobiDB-lite"/>
    </source>
</evidence>
<dbReference type="Proteomes" id="UP000053372">
    <property type="component" value="Unassembled WGS sequence"/>
</dbReference>
<dbReference type="AlphaFoldDB" id="A0A0V7ZPZ7"/>
<organism evidence="3 4">
    <name type="scientific">Mastigocoleus testarum BC008</name>
    <dbReference type="NCBI Taxonomy" id="371196"/>
    <lineage>
        <taxon>Bacteria</taxon>
        <taxon>Bacillati</taxon>
        <taxon>Cyanobacteriota</taxon>
        <taxon>Cyanophyceae</taxon>
        <taxon>Nostocales</taxon>
        <taxon>Hapalosiphonaceae</taxon>
        <taxon>Mastigocoleus</taxon>
    </lineage>
</organism>
<evidence type="ECO:0000313" key="4">
    <source>
        <dbReference type="Proteomes" id="UP000053372"/>
    </source>
</evidence>
<keyword evidence="4" id="KW-1185">Reference proteome</keyword>
<protein>
    <submittedName>
        <fullName evidence="3">Uncharacterized protein</fullName>
    </submittedName>
</protein>
<evidence type="ECO:0000313" key="3">
    <source>
        <dbReference type="EMBL" id="KST66653.1"/>
    </source>
</evidence>
<sequence>MIKYCRFAFVITTFVIVTGINSKSAAISQFISSKIIYSQQLVAQSSTSNTQTEGVFNNEPIIQEKTSDTQSSSRDSEFYNLFTPILCTLLGYAAGSVVGSKNQRERVKERVPSEN</sequence>
<comment type="caution">
    <text evidence="3">The sequence shown here is derived from an EMBL/GenBank/DDBJ whole genome shotgun (WGS) entry which is preliminary data.</text>
</comment>
<reference evidence="3 4" key="1">
    <citation type="journal article" date="2015" name="Genome Announc.">
        <title>Draft Genome of the Euendolithic (true boring) Cyanobacterium Mastigocoleus testarum strain BC008.</title>
        <authorList>
            <person name="Guida B.S."/>
            <person name="Garcia-Pichel F."/>
        </authorList>
    </citation>
    <scope>NUCLEOTIDE SEQUENCE [LARGE SCALE GENOMIC DNA]</scope>
    <source>
        <strain evidence="3 4">BC008</strain>
    </source>
</reference>
<dbReference type="EMBL" id="LMTZ01000097">
    <property type="protein sequence ID" value="KST66332.1"/>
    <property type="molecule type" value="Genomic_DNA"/>
</dbReference>
<accession>A0A0V7ZPZ7</accession>
<feature type="region of interest" description="Disordered" evidence="1">
    <location>
        <begin position="49"/>
        <end position="74"/>
    </location>
</feature>
<dbReference type="EMBL" id="LMTZ01000095">
    <property type="protein sequence ID" value="KST66653.1"/>
    <property type="molecule type" value="Genomic_DNA"/>
</dbReference>
<gene>
    <name evidence="2" type="ORF">BC008_25495</name>
    <name evidence="3" type="ORF">BC008_26020</name>
</gene>
<name>A0A0V7ZPZ7_9CYAN</name>